<keyword evidence="8 13" id="KW-0949">S-adenosyl-L-methionine</keyword>
<evidence type="ECO:0000256" key="8">
    <source>
        <dbReference type="ARBA" id="ARBA00022691"/>
    </source>
</evidence>
<dbReference type="PANTHER" id="PTHR13932">
    <property type="entry name" value="COPROPORPHYRINIGEN III OXIDASE"/>
    <property type="match status" value="1"/>
</dbReference>
<dbReference type="GO" id="GO:0006779">
    <property type="term" value="P:porphyrin-containing compound biosynthetic process"/>
    <property type="evidence" value="ECO:0007669"/>
    <property type="project" value="InterPro"/>
</dbReference>
<reference evidence="15 16" key="1">
    <citation type="submission" date="2014-09" db="EMBL/GenBank/DDBJ databases">
        <title>Cedecea neteri SSMD04 Genome Sequencing.</title>
        <authorList>
            <person name="Tan J.-Y."/>
        </authorList>
    </citation>
    <scope>NUCLEOTIDE SEQUENCE [LARGE SCALE GENOMIC DNA]</scope>
    <source>
        <strain evidence="15 16">SSMD04</strain>
    </source>
</reference>
<evidence type="ECO:0000256" key="9">
    <source>
        <dbReference type="ARBA" id="ARBA00022723"/>
    </source>
</evidence>
<organism evidence="15 16">
    <name type="scientific">Cedecea neteri</name>
    <dbReference type="NCBI Taxonomy" id="158822"/>
    <lineage>
        <taxon>Bacteria</taxon>
        <taxon>Pseudomonadati</taxon>
        <taxon>Pseudomonadota</taxon>
        <taxon>Gammaproteobacteria</taxon>
        <taxon>Enterobacterales</taxon>
        <taxon>Enterobacteriaceae</taxon>
        <taxon>Cedecea</taxon>
    </lineage>
</organism>
<dbReference type="GO" id="GO:0051539">
    <property type="term" value="F:4 iron, 4 sulfur cluster binding"/>
    <property type="evidence" value="ECO:0007669"/>
    <property type="project" value="UniProtKB-UniRule"/>
</dbReference>
<dbReference type="PANTHER" id="PTHR13932:SF5">
    <property type="entry name" value="RADICAL S-ADENOSYL METHIONINE DOMAIN-CONTAINING PROTEIN 1, MITOCHONDRIAL"/>
    <property type="match status" value="1"/>
</dbReference>
<comment type="function">
    <text evidence="13">Probably acts as a heme chaperone, transferring heme to an unknown acceptor. Binds one molecule of heme per monomer, possibly covalently. Binds 1 [4Fe-4S] cluster. The cluster is coordinated with 3 cysteines and an exchangeable S-adenosyl-L-methionine.</text>
</comment>
<keyword evidence="10 13" id="KW-0408">Iron</keyword>
<accession>A0A089Q425</accession>
<dbReference type="CDD" id="cd01335">
    <property type="entry name" value="Radical_SAM"/>
    <property type="match status" value="1"/>
</dbReference>
<evidence type="ECO:0000256" key="10">
    <source>
        <dbReference type="ARBA" id="ARBA00023004"/>
    </source>
</evidence>
<dbReference type="InterPro" id="IPR004559">
    <property type="entry name" value="HemW-like"/>
</dbReference>
<evidence type="ECO:0000313" key="16">
    <source>
        <dbReference type="Proteomes" id="UP000029481"/>
    </source>
</evidence>
<evidence type="ECO:0000256" key="3">
    <source>
        <dbReference type="ARBA" id="ARBA00006100"/>
    </source>
</evidence>
<dbReference type="FunFam" id="3.20.20.70:FF:000124">
    <property type="entry name" value="Heme chaperone HemW"/>
    <property type="match status" value="1"/>
</dbReference>
<dbReference type="Pfam" id="PF06969">
    <property type="entry name" value="HemN_C"/>
    <property type="match status" value="1"/>
</dbReference>
<dbReference type="InterPro" id="IPR007197">
    <property type="entry name" value="rSAM"/>
</dbReference>
<keyword evidence="7 13" id="KW-0349">Heme</keyword>
<comment type="subcellular location">
    <subcellularLocation>
        <location evidence="2 13">Cytoplasm</location>
    </subcellularLocation>
</comment>
<dbReference type="GO" id="GO:0046872">
    <property type="term" value="F:metal ion binding"/>
    <property type="evidence" value="ECO:0007669"/>
    <property type="project" value="UniProtKB-UniRule"/>
</dbReference>
<dbReference type="InterPro" id="IPR006638">
    <property type="entry name" value="Elp3/MiaA/NifB-like_rSAM"/>
</dbReference>
<keyword evidence="5 13" id="KW-0004">4Fe-4S</keyword>
<dbReference type="InterPro" id="IPR034505">
    <property type="entry name" value="Coproporphyrinogen-III_oxidase"/>
</dbReference>
<dbReference type="KEGG" id="cnt:JT31_15755"/>
<dbReference type="SMART" id="SM00729">
    <property type="entry name" value="Elp3"/>
    <property type="match status" value="1"/>
</dbReference>
<dbReference type="OrthoDB" id="9808022at2"/>
<dbReference type="SFLD" id="SFLDG01065">
    <property type="entry name" value="anaerobic_coproporphyrinogen-I"/>
    <property type="match status" value="1"/>
</dbReference>
<evidence type="ECO:0000256" key="13">
    <source>
        <dbReference type="RuleBase" id="RU364116"/>
    </source>
</evidence>
<evidence type="ECO:0000313" key="15">
    <source>
        <dbReference type="EMBL" id="AIR06016.1"/>
    </source>
</evidence>
<comment type="similarity">
    <text evidence="3">Belongs to the anaerobic coproporphyrinogen-III oxidase family. HemW subfamily.</text>
</comment>
<dbReference type="GO" id="GO:0004109">
    <property type="term" value="F:coproporphyrinogen oxidase activity"/>
    <property type="evidence" value="ECO:0007669"/>
    <property type="project" value="InterPro"/>
</dbReference>
<sequence length="378" mass="42796">MANLPPLSLYIHIPWCVQKCPYCDFNSHALKGDVPHDEYVSHLLRDLDRDVPLAQGREVKTIFIGGGTPSLLSSEAMQTLLDGVRSRIKLADDAEITMEANPGTVEADRFVGYQKAGVNRISIGVQSFSEPKLKRLGRIHDAGEAKRAANLASGLGLRSFNLDLMHGLPDQSIEEALDDLRQAIELNPPHLSWYQLTIEPNTLFASRPPKLPDDDALWDIFEQGDKLLTAAGYQQYETSAYAKPGYQCQHNLNYWRFGDYLGIGCGAHGKVTFPDGRITRTAKTRHPRGYMEGKYLDRQHDVEQADKPFEFFMNRFRLLEAAPRSEFKLYTGLDEATIRPQLDEAMAKNYMTETDEYWQITEHGKLFLNSLLELFLAE</sequence>
<feature type="domain" description="Radical SAM core" evidence="14">
    <location>
        <begin position="1"/>
        <end position="237"/>
    </location>
</feature>
<dbReference type="Pfam" id="PF04055">
    <property type="entry name" value="Radical_SAM"/>
    <property type="match status" value="1"/>
</dbReference>
<dbReference type="InterPro" id="IPR058240">
    <property type="entry name" value="rSAM_sf"/>
</dbReference>
<protein>
    <recommendedName>
        <fullName evidence="4 13">Heme chaperone HemW</fullName>
    </recommendedName>
</protein>
<dbReference type="Proteomes" id="UP000029481">
    <property type="component" value="Chromosome"/>
</dbReference>
<evidence type="ECO:0000256" key="6">
    <source>
        <dbReference type="ARBA" id="ARBA00022490"/>
    </source>
</evidence>
<keyword evidence="6 13" id="KW-0963">Cytoplasm</keyword>
<proteinExistence type="inferred from homology"/>
<gene>
    <name evidence="15" type="ORF">JT31_15755</name>
</gene>
<dbReference type="SFLD" id="SFLDG01082">
    <property type="entry name" value="B12-binding_domain_containing"/>
    <property type="match status" value="1"/>
</dbReference>
<dbReference type="Gene3D" id="3.20.20.70">
    <property type="entry name" value="Aldolase class I"/>
    <property type="match status" value="1"/>
</dbReference>
<dbReference type="SUPFAM" id="SSF102114">
    <property type="entry name" value="Radical SAM enzymes"/>
    <property type="match status" value="1"/>
</dbReference>
<dbReference type="NCBIfam" id="TIGR00539">
    <property type="entry name" value="hemN_rel"/>
    <property type="match status" value="1"/>
</dbReference>
<evidence type="ECO:0000256" key="5">
    <source>
        <dbReference type="ARBA" id="ARBA00022485"/>
    </source>
</evidence>
<dbReference type="InterPro" id="IPR010723">
    <property type="entry name" value="HemN_C"/>
</dbReference>
<name>A0A089Q425_9ENTR</name>
<dbReference type="InterPro" id="IPR013785">
    <property type="entry name" value="Aldolase_TIM"/>
</dbReference>
<keyword evidence="12 13" id="KW-0143">Chaperone</keyword>
<evidence type="ECO:0000256" key="11">
    <source>
        <dbReference type="ARBA" id="ARBA00023014"/>
    </source>
</evidence>
<dbReference type="GO" id="GO:0005737">
    <property type="term" value="C:cytoplasm"/>
    <property type="evidence" value="ECO:0007669"/>
    <property type="project" value="UniProtKB-SubCell"/>
</dbReference>
<evidence type="ECO:0000256" key="2">
    <source>
        <dbReference type="ARBA" id="ARBA00004496"/>
    </source>
</evidence>
<evidence type="ECO:0000256" key="12">
    <source>
        <dbReference type="ARBA" id="ARBA00023186"/>
    </source>
</evidence>
<evidence type="ECO:0000256" key="4">
    <source>
        <dbReference type="ARBA" id="ARBA00017228"/>
    </source>
</evidence>
<dbReference type="SFLD" id="SFLDS00029">
    <property type="entry name" value="Radical_SAM"/>
    <property type="match status" value="1"/>
</dbReference>
<dbReference type="RefSeq" id="WP_038478957.1">
    <property type="nucleotide sequence ID" value="NZ_CP009451.1"/>
</dbReference>
<dbReference type="PROSITE" id="PS51918">
    <property type="entry name" value="RADICAL_SAM"/>
    <property type="match status" value="1"/>
</dbReference>
<evidence type="ECO:0000259" key="14">
    <source>
        <dbReference type="PROSITE" id="PS51918"/>
    </source>
</evidence>
<keyword evidence="16" id="KW-1185">Reference proteome</keyword>
<evidence type="ECO:0000256" key="1">
    <source>
        <dbReference type="ARBA" id="ARBA00001966"/>
    </source>
</evidence>
<keyword evidence="9 13" id="KW-0479">Metal-binding</keyword>
<dbReference type="EMBL" id="CP009451">
    <property type="protein sequence ID" value="AIR06016.1"/>
    <property type="molecule type" value="Genomic_DNA"/>
</dbReference>
<dbReference type="AlphaFoldDB" id="A0A089Q425"/>
<comment type="cofactor">
    <cofactor evidence="1">
        <name>[4Fe-4S] cluster</name>
        <dbReference type="ChEBI" id="CHEBI:49883"/>
    </cofactor>
</comment>
<dbReference type="SFLD" id="SFLDF00288">
    <property type="entry name" value="HemN-like__clustered_with_nucl"/>
    <property type="match status" value="1"/>
</dbReference>
<keyword evidence="11 13" id="KW-0411">Iron-sulfur</keyword>
<dbReference type="SFLD" id="SFLDF00562">
    <property type="entry name" value="HemN-like__clustered_with_heat"/>
    <property type="match status" value="1"/>
</dbReference>
<evidence type="ECO:0000256" key="7">
    <source>
        <dbReference type="ARBA" id="ARBA00022617"/>
    </source>
</evidence>